<evidence type="ECO:0000256" key="6">
    <source>
        <dbReference type="SAM" id="MobiDB-lite"/>
    </source>
</evidence>
<evidence type="ECO:0000313" key="9">
    <source>
        <dbReference type="EMBL" id="GIF23193.1"/>
    </source>
</evidence>
<name>A0A919TU30_9ACTN</name>
<dbReference type="InterPro" id="IPR051791">
    <property type="entry name" value="Pra-immunoreactive"/>
</dbReference>
<comment type="subcellular location">
    <subcellularLocation>
        <location evidence="1">Cell membrane</location>
        <topology evidence="1">Multi-pass membrane protein</topology>
    </subcellularLocation>
</comment>
<evidence type="ECO:0000256" key="7">
    <source>
        <dbReference type="SAM" id="Phobius"/>
    </source>
</evidence>
<dbReference type="PANTHER" id="PTHR36115">
    <property type="entry name" value="PROLINE-RICH ANTIGEN HOMOLOG-RELATED"/>
    <property type="match status" value="1"/>
</dbReference>
<feature type="transmembrane region" description="Helical" evidence="7">
    <location>
        <begin position="52"/>
        <end position="72"/>
    </location>
</feature>
<dbReference type="Pfam" id="PF06271">
    <property type="entry name" value="RDD"/>
    <property type="match status" value="1"/>
</dbReference>
<feature type="compositionally biased region" description="Pro residues" evidence="6">
    <location>
        <begin position="1"/>
        <end position="23"/>
    </location>
</feature>
<feature type="domain" description="RDD" evidence="8">
    <location>
        <begin position="43"/>
        <end position="182"/>
    </location>
</feature>
<reference evidence="9" key="1">
    <citation type="submission" date="2021-01" db="EMBL/GenBank/DDBJ databases">
        <title>Whole genome shotgun sequence of Actinoplanes tereljensis NBRC 105297.</title>
        <authorList>
            <person name="Komaki H."/>
            <person name="Tamura T."/>
        </authorList>
    </citation>
    <scope>NUCLEOTIDE SEQUENCE</scope>
    <source>
        <strain evidence="9">NBRC 105297</strain>
    </source>
</reference>
<dbReference type="EMBL" id="BOMY01000038">
    <property type="protein sequence ID" value="GIF23193.1"/>
    <property type="molecule type" value="Genomic_DNA"/>
</dbReference>
<evidence type="ECO:0000256" key="3">
    <source>
        <dbReference type="ARBA" id="ARBA00022692"/>
    </source>
</evidence>
<accession>A0A919TU30</accession>
<organism evidence="9 10">
    <name type="scientific">Paractinoplanes tereljensis</name>
    <dbReference type="NCBI Taxonomy" id="571912"/>
    <lineage>
        <taxon>Bacteria</taxon>
        <taxon>Bacillati</taxon>
        <taxon>Actinomycetota</taxon>
        <taxon>Actinomycetes</taxon>
        <taxon>Micromonosporales</taxon>
        <taxon>Micromonosporaceae</taxon>
        <taxon>Paractinoplanes</taxon>
    </lineage>
</organism>
<evidence type="ECO:0000313" key="10">
    <source>
        <dbReference type="Proteomes" id="UP000623608"/>
    </source>
</evidence>
<evidence type="ECO:0000256" key="4">
    <source>
        <dbReference type="ARBA" id="ARBA00022989"/>
    </source>
</evidence>
<keyword evidence="10" id="KW-1185">Reference proteome</keyword>
<dbReference type="AlphaFoldDB" id="A0A919TU30"/>
<evidence type="ECO:0000256" key="1">
    <source>
        <dbReference type="ARBA" id="ARBA00004651"/>
    </source>
</evidence>
<dbReference type="Proteomes" id="UP000623608">
    <property type="component" value="Unassembled WGS sequence"/>
</dbReference>
<feature type="transmembrane region" description="Helical" evidence="7">
    <location>
        <begin position="134"/>
        <end position="167"/>
    </location>
</feature>
<protein>
    <submittedName>
        <fullName evidence="9">RDD family protein</fullName>
    </submittedName>
</protein>
<dbReference type="InterPro" id="IPR010432">
    <property type="entry name" value="RDD"/>
</dbReference>
<sequence length="190" mass="19924">MSNPGSYPPPPGDEPTPPPPYGSTPPGYGYAPQPGSAGVQPGNLTDRFLARLIDGVIVGVAGVILNIIIGFISNSWFISGFISAVLTAALYLAYFGYFESTRGQTIGKQALKLKVVGPDHVGNPTMEQAIRRNIYMGFSIAGIVPIVGSLIGGLASLAAVILIAVQINSDPQRQHWFDKFAGGTQVLKVG</sequence>
<keyword evidence="4 7" id="KW-1133">Transmembrane helix</keyword>
<gene>
    <name evidence="9" type="ORF">Ate02nite_59230</name>
</gene>
<feature type="region of interest" description="Disordered" evidence="6">
    <location>
        <begin position="1"/>
        <end position="36"/>
    </location>
</feature>
<dbReference type="GO" id="GO:0005886">
    <property type="term" value="C:plasma membrane"/>
    <property type="evidence" value="ECO:0007669"/>
    <property type="project" value="UniProtKB-SubCell"/>
</dbReference>
<comment type="caution">
    <text evidence="9">The sequence shown here is derived from an EMBL/GenBank/DDBJ whole genome shotgun (WGS) entry which is preliminary data.</text>
</comment>
<keyword evidence="5 7" id="KW-0472">Membrane</keyword>
<proteinExistence type="predicted"/>
<dbReference type="RefSeq" id="WP_203811095.1">
    <property type="nucleotide sequence ID" value="NZ_BOMY01000038.1"/>
</dbReference>
<keyword evidence="3 7" id="KW-0812">Transmembrane</keyword>
<evidence type="ECO:0000256" key="2">
    <source>
        <dbReference type="ARBA" id="ARBA00022475"/>
    </source>
</evidence>
<evidence type="ECO:0000256" key="5">
    <source>
        <dbReference type="ARBA" id="ARBA00023136"/>
    </source>
</evidence>
<dbReference type="PANTHER" id="PTHR36115:SF4">
    <property type="entry name" value="MEMBRANE PROTEIN"/>
    <property type="match status" value="1"/>
</dbReference>
<feature type="transmembrane region" description="Helical" evidence="7">
    <location>
        <begin position="78"/>
        <end position="98"/>
    </location>
</feature>
<keyword evidence="2" id="KW-1003">Cell membrane</keyword>
<evidence type="ECO:0000259" key="8">
    <source>
        <dbReference type="Pfam" id="PF06271"/>
    </source>
</evidence>